<accession>A0A1U7NHZ5</accession>
<proteinExistence type="predicted"/>
<evidence type="ECO:0000313" key="1">
    <source>
        <dbReference type="EMBL" id="OLU41682.1"/>
    </source>
</evidence>
<keyword evidence="2" id="KW-1185">Reference proteome</keyword>
<reference evidence="1 2" key="1">
    <citation type="submission" date="2016-11" db="EMBL/GenBank/DDBJ databases">
        <title>Description of two novel members of the family Erysipelotrichaceae: Ileibacterium lipovorans gen. nov., sp. nov. and Dubosiella newyorkensis, gen. nov., sp. nov.</title>
        <authorList>
            <person name="Cox L.M."/>
            <person name="Sohn J."/>
            <person name="Tyrrell K.L."/>
            <person name="Citron D.M."/>
            <person name="Lawson P.A."/>
            <person name="Patel N.B."/>
            <person name="Iizumi T."/>
            <person name="Perez-Perez G.I."/>
            <person name="Goldstein E.J."/>
            <person name="Blaser M.J."/>
        </authorList>
    </citation>
    <scope>NUCLEOTIDE SEQUENCE [LARGE SCALE GENOMIC DNA]</scope>
    <source>
        <strain evidence="1 2">NYU-BL-A3</strain>
    </source>
</reference>
<sequence length="113" mass="12957">MTAEKIVYDHLVKSMSVPVSFERFSKDPERFIIIERVGGSITGHIEKASFAIQSYAESMFEACELNGLVREAMTDLIQSDLVSSVDLDSDYNWTDEETKKFRYQGIYDLVLFI</sequence>
<dbReference type="EMBL" id="MPJW01000078">
    <property type="protein sequence ID" value="OLU41682.1"/>
    <property type="molecule type" value="Genomic_DNA"/>
</dbReference>
<dbReference type="Proteomes" id="UP000186341">
    <property type="component" value="Unassembled WGS sequence"/>
</dbReference>
<name>A0A1U7NHZ5_9FIRM</name>
<evidence type="ECO:0008006" key="3">
    <source>
        <dbReference type="Google" id="ProtNLM"/>
    </source>
</evidence>
<dbReference type="AlphaFoldDB" id="A0A1U7NHZ5"/>
<evidence type="ECO:0000313" key="2">
    <source>
        <dbReference type="Proteomes" id="UP000186341"/>
    </source>
</evidence>
<protein>
    <recommendedName>
        <fullName evidence="3">DUF3168 domain-containing protein</fullName>
    </recommendedName>
</protein>
<comment type="caution">
    <text evidence="1">The sequence shown here is derived from an EMBL/GenBank/DDBJ whole genome shotgun (WGS) entry which is preliminary data.</text>
</comment>
<gene>
    <name evidence="1" type="ORF">BO222_02980</name>
</gene>
<organism evidence="1 2">
    <name type="scientific">Ileibacterium valens</name>
    <dbReference type="NCBI Taxonomy" id="1862668"/>
    <lineage>
        <taxon>Bacteria</taxon>
        <taxon>Bacillati</taxon>
        <taxon>Bacillota</taxon>
        <taxon>Erysipelotrichia</taxon>
        <taxon>Erysipelotrichales</taxon>
        <taxon>Erysipelotrichaceae</taxon>
        <taxon>Ileibacterium</taxon>
    </lineage>
</organism>